<comment type="caution">
    <text evidence="1">The sequence shown here is derived from an EMBL/GenBank/DDBJ whole genome shotgun (WGS) entry which is preliminary data.</text>
</comment>
<gene>
    <name evidence="1" type="ORF">B4119_2935</name>
</gene>
<accession>A0A150LKA0</accession>
<reference evidence="1 2" key="1">
    <citation type="submission" date="2016-01" db="EMBL/GenBank/DDBJ databases">
        <title>Draft Genome Sequences of Seven Thermophilic Sporeformers Isolated from Foods.</title>
        <authorList>
            <person name="Berendsen E.M."/>
            <person name="Wells-Bennik M.H."/>
            <person name="Krawcyk A.O."/>
            <person name="De Jong A."/>
            <person name="Holsappel S."/>
            <person name="Eijlander R.T."/>
            <person name="Kuipers O.P."/>
        </authorList>
    </citation>
    <scope>NUCLEOTIDE SEQUENCE [LARGE SCALE GENOMIC DNA]</scope>
    <source>
        <strain evidence="1 2">B4119</strain>
    </source>
</reference>
<organism evidence="1 2">
    <name type="scientific">Saccharococcus caldoxylosilyticus</name>
    <dbReference type="NCBI Taxonomy" id="81408"/>
    <lineage>
        <taxon>Bacteria</taxon>
        <taxon>Bacillati</taxon>
        <taxon>Bacillota</taxon>
        <taxon>Bacilli</taxon>
        <taxon>Bacillales</taxon>
        <taxon>Anoxybacillaceae</taxon>
        <taxon>Saccharococcus</taxon>
    </lineage>
</organism>
<dbReference type="PATRIC" id="fig|81408.3.peg.4125"/>
<evidence type="ECO:0000313" key="1">
    <source>
        <dbReference type="EMBL" id="KYD12429.1"/>
    </source>
</evidence>
<name>A0A150LKA0_9BACL</name>
<evidence type="ECO:0000313" key="2">
    <source>
        <dbReference type="Proteomes" id="UP000075455"/>
    </source>
</evidence>
<dbReference type="Proteomes" id="UP000075455">
    <property type="component" value="Unassembled WGS sequence"/>
</dbReference>
<dbReference type="AlphaFoldDB" id="A0A150LKA0"/>
<dbReference type="EMBL" id="LQYS01000062">
    <property type="protein sequence ID" value="KYD12429.1"/>
    <property type="molecule type" value="Genomic_DNA"/>
</dbReference>
<proteinExistence type="predicted"/>
<protein>
    <submittedName>
        <fullName evidence="1">Uncharacterized protein</fullName>
    </submittedName>
</protein>
<sequence length="131" mass="15298">MFKNERDFRFWLDKAYRDGASSQEIANVLRERYRGITEIPDYVEAFLLNQAYGNKLLVIELDSYDSVPTVFYKGKQILGKVKVSFEWETGDGENKKYPHILIKHVAYDKEISNEVPVLKTISIQDLFRNDG</sequence>